<keyword evidence="4" id="KW-0456">Lyase</keyword>
<gene>
    <name evidence="7" type="ORF">METZ01_LOCUS430397</name>
</gene>
<dbReference type="GO" id="GO:0004664">
    <property type="term" value="F:prephenate dehydratase activity"/>
    <property type="evidence" value="ECO:0007669"/>
    <property type="project" value="InterPro"/>
</dbReference>
<dbReference type="SUPFAM" id="SSF53850">
    <property type="entry name" value="Periplasmic binding protein-like II"/>
    <property type="match status" value="1"/>
</dbReference>
<keyword evidence="2" id="KW-0057">Aromatic amino acid biosynthesis</keyword>
<evidence type="ECO:0000259" key="6">
    <source>
        <dbReference type="PROSITE" id="PS51171"/>
    </source>
</evidence>
<feature type="domain" description="Prephenate dehydratase" evidence="6">
    <location>
        <begin position="2"/>
        <end position="97"/>
    </location>
</feature>
<dbReference type="EMBL" id="UINC01172457">
    <property type="protein sequence ID" value="SVD77543.1"/>
    <property type="molecule type" value="Genomic_DNA"/>
</dbReference>
<dbReference type="GO" id="GO:0009094">
    <property type="term" value="P:L-phenylalanine biosynthetic process"/>
    <property type="evidence" value="ECO:0007669"/>
    <property type="project" value="UniProtKB-KW"/>
</dbReference>
<dbReference type="InterPro" id="IPR001086">
    <property type="entry name" value="Preph_deHydtase"/>
</dbReference>
<sequence>MRIAYQGVTGAYSEAAALRLNPSADVLPQPEFEDVFAAVAECRATHGILPIENTIGGTIHRNYDLLLENALLIVGEVKLPIVHNLIVLEGTPIEQVR</sequence>
<evidence type="ECO:0000256" key="4">
    <source>
        <dbReference type="ARBA" id="ARBA00023239"/>
    </source>
</evidence>
<evidence type="ECO:0000256" key="5">
    <source>
        <dbReference type="ARBA" id="ARBA00029440"/>
    </source>
</evidence>
<organism evidence="7">
    <name type="scientific">marine metagenome</name>
    <dbReference type="NCBI Taxonomy" id="408172"/>
    <lineage>
        <taxon>unclassified sequences</taxon>
        <taxon>metagenomes</taxon>
        <taxon>ecological metagenomes</taxon>
    </lineage>
</organism>
<dbReference type="PANTHER" id="PTHR21022">
    <property type="entry name" value="PREPHENATE DEHYDRATASE P PROTEIN"/>
    <property type="match status" value="1"/>
</dbReference>
<accession>A0A382Y2R8</accession>
<comment type="pathway">
    <text evidence="5">Amino-acid biosynthesis.</text>
</comment>
<keyword evidence="1" id="KW-0028">Amino-acid biosynthesis</keyword>
<evidence type="ECO:0000256" key="1">
    <source>
        <dbReference type="ARBA" id="ARBA00022605"/>
    </source>
</evidence>
<evidence type="ECO:0000313" key="7">
    <source>
        <dbReference type="EMBL" id="SVD77543.1"/>
    </source>
</evidence>
<reference evidence="7" key="1">
    <citation type="submission" date="2018-05" db="EMBL/GenBank/DDBJ databases">
        <authorList>
            <person name="Lanie J.A."/>
            <person name="Ng W.-L."/>
            <person name="Kazmierczak K.M."/>
            <person name="Andrzejewski T.M."/>
            <person name="Davidsen T.M."/>
            <person name="Wayne K.J."/>
            <person name="Tettelin H."/>
            <person name="Glass J.I."/>
            <person name="Rusch D."/>
            <person name="Podicherti R."/>
            <person name="Tsui H.-C.T."/>
            <person name="Winkler M.E."/>
        </authorList>
    </citation>
    <scope>NUCLEOTIDE SEQUENCE</scope>
</reference>
<evidence type="ECO:0000256" key="3">
    <source>
        <dbReference type="ARBA" id="ARBA00023222"/>
    </source>
</evidence>
<dbReference type="PANTHER" id="PTHR21022:SF19">
    <property type="entry name" value="PREPHENATE DEHYDRATASE-RELATED"/>
    <property type="match status" value="1"/>
</dbReference>
<dbReference type="AlphaFoldDB" id="A0A382Y2R8"/>
<protein>
    <recommendedName>
        <fullName evidence="6">Prephenate dehydratase domain-containing protein</fullName>
    </recommendedName>
</protein>
<dbReference type="Gene3D" id="3.40.190.10">
    <property type="entry name" value="Periplasmic binding protein-like II"/>
    <property type="match status" value="1"/>
</dbReference>
<evidence type="ECO:0000256" key="2">
    <source>
        <dbReference type="ARBA" id="ARBA00023141"/>
    </source>
</evidence>
<dbReference type="PROSITE" id="PS51171">
    <property type="entry name" value="PREPHENATE_DEHYDR_3"/>
    <property type="match status" value="1"/>
</dbReference>
<dbReference type="Pfam" id="PF00800">
    <property type="entry name" value="PDT"/>
    <property type="match status" value="1"/>
</dbReference>
<name>A0A382Y2R8_9ZZZZ</name>
<keyword evidence="3" id="KW-0584">Phenylalanine biosynthesis</keyword>
<feature type="non-terminal residue" evidence="7">
    <location>
        <position position="97"/>
    </location>
</feature>
<dbReference type="GO" id="GO:0005737">
    <property type="term" value="C:cytoplasm"/>
    <property type="evidence" value="ECO:0007669"/>
    <property type="project" value="TreeGrafter"/>
</dbReference>
<proteinExistence type="predicted"/>